<gene>
    <name evidence="1" type="ORF">DDE23_06730</name>
</gene>
<dbReference type="AlphaFoldDB" id="A0A2T7UVZ7"/>
<dbReference type="Proteomes" id="UP000244810">
    <property type="component" value="Unassembled WGS sequence"/>
</dbReference>
<protein>
    <recommendedName>
        <fullName evidence="3">Sulfotransferase family protein</fullName>
    </recommendedName>
</protein>
<evidence type="ECO:0008006" key="3">
    <source>
        <dbReference type="Google" id="ProtNLM"/>
    </source>
</evidence>
<sequence length="291" mass="32201">MEIALHLGAHLTDQDHLVRCLMRNRGPLLAQGIAVPGPGRYRQQLRQLAFDMRGHETNAQTQEALLDGILDEDNVRRVVFSSDNFLAISKWALNAGQLYHAAGERVQMLRHLFPEARLELFLCLRNPATFLPALLAADETGAVQKQIEDAALASIRWSATVAQILEAAPGVSLTVWADEDTPLLWPEVLRAVSGHAPGMDLAGWLAWYHRLVTPAGHAAMRRWFEQNPPVDDAARRRMLAALLARFVKPEALEGDPLPPGWTEETVDALTDLYDEDLDLIAALPGVTLLEP</sequence>
<dbReference type="RefSeq" id="WP_107750333.1">
    <property type="nucleotide sequence ID" value="NZ_QBKF01000002.1"/>
</dbReference>
<evidence type="ECO:0000313" key="2">
    <source>
        <dbReference type="Proteomes" id="UP000244810"/>
    </source>
</evidence>
<dbReference type="OrthoDB" id="7816979at2"/>
<name>A0A2T7UVZ7_9RHOB</name>
<organism evidence="1 2">
    <name type="scientific">Pararhodobacter aggregans</name>
    <dbReference type="NCBI Taxonomy" id="404875"/>
    <lineage>
        <taxon>Bacteria</taxon>
        <taxon>Pseudomonadati</taxon>
        <taxon>Pseudomonadota</taxon>
        <taxon>Alphaproteobacteria</taxon>
        <taxon>Rhodobacterales</taxon>
        <taxon>Paracoccaceae</taxon>
        <taxon>Pararhodobacter</taxon>
    </lineage>
</organism>
<accession>A0A2T7UVZ7</accession>
<proteinExistence type="predicted"/>
<evidence type="ECO:0000313" key="1">
    <source>
        <dbReference type="EMBL" id="PVE48739.1"/>
    </source>
</evidence>
<reference evidence="1 2" key="1">
    <citation type="journal article" date="2011" name="Syst. Appl. Microbiol.">
        <title>Defluviimonas denitrificans gen. nov., sp. nov., and Pararhodobacter aggregans gen. nov., sp. nov., non-phototrophic Rhodobacteraceae from the biofilter of a marine aquaculture.</title>
        <authorList>
            <person name="Foesel B.U."/>
            <person name="Drake H.L."/>
            <person name="Schramm A."/>
        </authorList>
    </citation>
    <scope>NUCLEOTIDE SEQUENCE [LARGE SCALE GENOMIC DNA]</scope>
    <source>
        <strain evidence="1 2">D1-19</strain>
    </source>
</reference>
<comment type="caution">
    <text evidence="1">The sequence shown here is derived from an EMBL/GenBank/DDBJ whole genome shotgun (WGS) entry which is preliminary data.</text>
</comment>
<keyword evidence="2" id="KW-1185">Reference proteome</keyword>
<dbReference type="EMBL" id="QDDR01000002">
    <property type="protein sequence ID" value="PVE48739.1"/>
    <property type="molecule type" value="Genomic_DNA"/>
</dbReference>